<organism evidence="1 2">
    <name type="scientific">Yersinia enterocolitica LC20</name>
    <dbReference type="NCBI Taxonomy" id="1443113"/>
    <lineage>
        <taxon>Bacteria</taxon>
        <taxon>Pseudomonadati</taxon>
        <taxon>Pseudomonadota</taxon>
        <taxon>Gammaproteobacteria</taxon>
        <taxon>Enterobacterales</taxon>
        <taxon>Yersiniaceae</taxon>
        <taxon>Yersinia</taxon>
    </lineage>
</organism>
<evidence type="ECO:0008006" key="3">
    <source>
        <dbReference type="Google" id="ProtNLM"/>
    </source>
</evidence>
<sequence length="82" mass="9441">MSSQISISIPSAVVTPKEFASLENVSIHTVYSWVKKGWLTLRPKRHAHSRSKILYAKYKKKQQSEIYGHSNIEINIDPLMPF</sequence>
<gene>
    <name evidence="1" type="ORF">LC20_04215</name>
</gene>
<dbReference type="Proteomes" id="UP000230961">
    <property type="component" value="Chromosome"/>
</dbReference>
<name>A0A7U4K2H7_YEREN</name>
<evidence type="ECO:0000313" key="1">
    <source>
        <dbReference type="EMBL" id="AHM75468.1"/>
    </source>
</evidence>
<reference evidence="1 2" key="1">
    <citation type="submission" date="2017-11" db="EMBL/GenBank/DDBJ databases">
        <title>The complete genome sequence and comparative genome analysis of Yersinia enterocolitica strain LC20.</title>
        <authorList>
            <person name="Shi G."/>
            <person name="Su M."/>
            <person name="Liang J."/>
            <person name="Gu W."/>
            <person name="Xiao Y."/>
            <person name="Zhang Z."/>
            <person name="Qiu H."/>
            <person name="Duan R."/>
            <person name="Zhang Z."/>
            <person name="Li Y."/>
            <person name="Zhang X."/>
            <person name="Ling Y."/>
            <person name="Song L."/>
            <person name="Chen M."/>
            <person name="Zhao Y."/>
            <person name="Wu J."/>
            <person name="Jing H."/>
            <person name="Xiao J."/>
            <person name="Wang X."/>
        </authorList>
    </citation>
    <scope>NUCLEOTIDE SEQUENCE [LARGE SCALE GENOMIC DNA]</scope>
    <source>
        <strain evidence="1 2">LC20</strain>
    </source>
</reference>
<protein>
    <recommendedName>
        <fullName evidence="3">Helix-turn-helix domain-containing protein</fullName>
    </recommendedName>
</protein>
<dbReference type="AlphaFoldDB" id="A0A7U4K2H7"/>
<evidence type="ECO:0000313" key="2">
    <source>
        <dbReference type="Proteomes" id="UP000230961"/>
    </source>
</evidence>
<dbReference type="EMBL" id="CP007448">
    <property type="protein sequence ID" value="AHM75468.1"/>
    <property type="molecule type" value="Genomic_DNA"/>
</dbReference>
<proteinExistence type="predicted"/>
<dbReference type="KEGG" id="yel:LC20_04215"/>
<accession>A0A7U4K2H7</accession>